<reference evidence="2" key="1">
    <citation type="submission" date="2020-01" db="EMBL/GenBank/DDBJ databases">
        <authorList>
            <person name="Meier V. D."/>
            <person name="Meier V D."/>
        </authorList>
    </citation>
    <scope>NUCLEOTIDE SEQUENCE</scope>
    <source>
        <strain evidence="2">HLG_WM_MAG_07</strain>
    </source>
</reference>
<gene>
    <name evidence="2" type="ORF">HELGO_WM48949</name>
</gene>
<name>A0A6S6TVX6_9GAMM</name>
<feature type="signal peptide" evidence="1">
    <location>
        <begin position="1"/>
        <end position="24"/>
    </location>
</feature>
<organism evidence="2">
    <name type="scientific">uncultured Thiotrichaceae bacterium</name>
    <dbReference type="NCBI Taxonomy" id="298394"/>
    <lineage>
        <taxon>Bacteria</taxon>
        <taxon>Pseudomonadati</taxon>
        <taxon>Pseudomonadota</taxon>
        <taxon>Gammaproteobacteria</taxon>
        <taxon>Thiotrichales</taxon>
        <taxon>Thiotrichaceae</taxon>
        <taxon>environmental samples</taxon>
    </lineage>
</organism>
<feature type="chain" id="PRO_5027820741" evidence="1">
    <location>
        <begin position="25"/>
        <end position="148"/>
    </location>
</feature>
<keyword evidence="1" id="KW-0732">Signal</keyword>
<dbReference type="EMBL" id="CACVAY010000102">
    <property type="protein sequence ID" value="CAA6820890.1"/>
    <property type="molecule type" value="Genomic_DNA"/>
</dbReference>
<protein>
    <submittedName>
        <fullName evidence="2">Uncharacterized protein</fullName>
    </submittedName>
</protein>
<proteinExistence type="predicted"/>
<accession>A0A6S6TVX6</accession>
<evidence type="ECO:0000256" key="1">
    <source>
        <dbReference type="SAM" id="SignalP"/>
    </source>
</evidence>
<evidence type="ECO:0000313" key="2">
    <source>
        <dbReference type="EMBL" id="CAA6820890.1"/>
    </source>
</evidence>
<sequence>MVLKIFRVLIITILASSISLTVNATTLVDVEGSVTVNRLGNLFPASNNMEIQSGDVISVYEGSARLSNCSTNIAMNRVALFESEEACPQTKSLGADFSDNHRVSLARAKNSSGLEFLGRDTRAMVIGVSLLTATAIIIANRDDEPASP</sequence>
<dbReference type="AlphaFoldDB" id="A0A6S6TVX6"/>